<dbReference type="AlphaFoldDB" id="A0A058Z5G3"/>
<dbReference type="Proteomes" id="UP000030693">
    <property type="component" value="Unassembled WGS sequence"/>
</dbReference>
<dbReference type="PANTHER" id="PTHR35287:SF1">
    <property type="entry name" value="SI:ZFOS-911D5.4"/>
    <property type="match status" value="1"/>
</dbReference>
<feature type="region of interest" description="Disordered" evidence="1">
    <location>
        <begin position="288"/>
        <end position="321"/>
    </location>
</feature>
<name>A0A058Z5G3_FONAL</name>
<dbReference type="PROSITE" id="PS50965">
    <property type="entry name" value="NERD"/>
    <property type="match status" value="1"/>
</dbReference>
<dbReference type="PANTHER" id="PTHR35287">
    <property type="entry name" value="SI:ZFOS-911D5.4"/>
    <property type="match status" value="1"/>
</dbReference>
<evidence type="ECO:0000256" key="1">
    <source>
        <dbReference type="SAM" id="MobiDB-lite"/>
    </source>
</evidence>
<organism evidence="3">
    <name type="scientific">Fonticula alba</name>
    <name type="common">Slime mold</name>
    <dbReference type="NCBI Taxonomy" id="691883"/>
    <lineage>
        <taxon>Eukaryota</taxon>
        <taxon>Rotosphaerida</taxon>
        <taxon>Fonticulaceae</taxon>
        <taxon>Fonticula</taxon>
    </lineage>
</organism>
<protein>
    <recommendedName>
        <fullName evidence="2">NERD domain-containing protein</fullName>
    </recommendedName>
</protein>
<dbReference type="RefSeq" id="XP_009496069.1">
    <property type="nucleotide sequence ID" value="XM_009497794.1"/>
</dbReference>
<sequence>MAPPQPIPPNATLYKATNPAYPSPGLSQRLSQAWNLGSPPSSAAEVGLTHEAYAPSVARDAGRAGEEELEAHLVKHLNKSKARAVFGNVRIPGELITEGTAPPRPKRRFEADAVIALPGICLVVEIKNYGGSIVSSPSFQNLTQTTTTGQTRKHGNPVLENHAKAKALRQYLKHEGIDTPEDYIVTCVAFVNTSTEYTGKVAEHQDSLHGDRYKAFLKAAEAGPEKAGLALRQLLRPSAATPSDSATKVDLQKVRLILASLPTWDEIFMVGGALVPGDIRGVRVGPAEVTDASGTRPNHPFPLERPEPGALAGSNPTPQTVGHPRGGRFIALMRALSSAPMVSIPGVKERVPLSDGFLIFRRVASMEDEALPLSAVLRITLSPACKFDVEARKAFLDREAKRQENAARHHERQQKQQGAKK</sequence>
<evidence type="ECO:0000313" key="3">
    <source>
        <dbReference type="EMBL" id="KCV69504.1"/>
    </source>
</evidence>
<feature type="domain" description="NERD" evidence="2">
    <location>
        <begin position="61"/>
        <end position="191"/>
    </location>
</feature>
<dbReference type="Pfam" id="PF08378">
    <property type="entry name" value="NERD"/>
    <property type="match status" value="1"/>
</dbReference>
<gene>
    <name evidence="3" type="ORF">H696_03926</name>
</gene>
<dbReference type="InterPro" id="IPR011528">
    <property type="entry name" value="NERD"/>
</dbReference>
<evidence type="ECO:0000259" key="2">
    <source>
        <dbReference type="PROSITE" id="PS50965"/>
    </source>
</evidence>
<dbReference type="GeneID" id="20528651"/>
<evidence type="ECO:0000313" key="4">
    <source>
        <dbReference type="Proteomes" id="UP000030693"/>
    </source>
</evidence>
<feature type="region of interest" description="Disordered" evidence="1">
    <location>
        <begin position="1"/>
        <end position="25"/>
    </location>
</feature>
<keyword evidence="4" id="KW-1185">Reference proteome</keyword>
<reference evidence="3" key="1">
    <citation type="submission" date="2013-04" db="EMBL/GenBank/DDBJ databases">
        <title>The Genome Sequence of Fonticula alba ATCC 38817.</title>
        <authorList>
            <consortium name="The Broad Institute Genomics Platform"/>
            <person name="Russ C."/>
            <person name="Cuomo C."/>
            <person name="Burger G."/>
            <person name="Gray M.W."/>
            <person name="Holland P.W.H."/>
            <person name="King N."/>
            <person name="Lang F.B.F."/>
            <person name="Roger A.J."/>
            <person name="Ruiz-Trillo I."/>
            <person name="Brown M."/>
            <person name="Walker B."/>
            <person name="Young S."/>
            <person name="Zeng Q."/>
            <person name="Gargeya S."/>
            <person name="Fitzgerald M."/>
            <person name="Haas B."/>
            <person name="Abouelleil A."/>
            <person name="Allen A.W."/>
            <person name="Alvarado L."/>
            <person name="Arachchi H.M."/>
            <person name="Berlin A.M."/>
            <person name="Chapman S.B."/>
            <person name="Gainer-Dewar J."/>
            <person name="Goldberg J."/>
            <person name="Griggs A."/>
            <person name="Gujja S."/>
            <person name="Hansen M."/>
            <person name="Howarth C."/>
            <person name="Imamovic A."/>
            <person name="Ireland A."/>
            <person name="Larimer J."/>
            <person name="McCowan C."/>
            <person name="Murphy C."/>
            <person name="Pearson M."/>
            <person name="Poon T.W."/>
            <person name="Priest M."/>
            <person name="Roberts A."/>
            <person name="Saif S."/>
            <person name="Shea T."/>
            <person name="Sisk P."/>
            <person name="Sykes S."/>
            <person name="Wortman J."/>
            <person name="Nusbaum C."/>
            <person name="Birren B."/>
        </authorList>
    </citation>
    <scope>NUCLEOTIDE SEQUENCE [LARGE SCALE GENOMIC DNA]</scope>
    <source>
        <strain evidence="3">ATCC 38817</strain>
    </source>
</reference>
<accession>A0A058Z5G3</accession>
<proteinExistence type="predicted"/>
<feature type="region of interest" description="Disordered" evidence="1">
    <location>
        <begin position="400"/>
        <end position="421"/>
    </location>
</feature>
<dbReference type="EMBL" id="KB932206">
    <property type="protein sequence ID" value="KCV69504.1"/>
    <property type="molecule type" value="Genomic_DNA"/>
</dbReference>